<evidence type="ECO:0000256" key="5">
    <source>
        <dbReference type="ARBA" id="ARBA00011738"/>
    </source>
</evidence>
<comment type="cofactor">
    <cofactor evidence="16">
        <name>NH4(+)</name>
        <dbReference type="ChEBI" id="CHEBI:28938"/>
    </cofactor>
    <cofactor evidence="16">
        <name>K(+)</name>
        <dbReference type="ChEBI" id="CHEBI:29103"/>
    </cofactor>
    <text evidence="16">A monovalent cation. Ammonium or potassium.</text>
</comment>
<dbReference type="GO" id="GO:0015937">
    <property type="term" value="P:coenzyme A biosynthetic process"/>
    <property type="evidence" value="ECO:0007669"/>
    <property type="project" value="UniProtKB-UniRule"/>
</dbReference>
<evidence type="ECO:0000256" key="8">
    <source>
        <dbReference type="ARBA" id="ARBA00022679"/>
    </source>
</evidence>
<evidence type="ECO:0000256" key="9">
    <source>
        <dbReference type="ARBA" id="ARBA00022741"/>
    </source>
</evidence>
<keyword evidence="9 16" id="KW-0547">Nucleotide-binding</keyword>
<comment type="function">
    <text evidence="16">Catalyzes the phosphorylation of pantothenate (Pan), the first step in CoA biosynthesis.</text>
</comment>
<evidence type="ECO:0000313" key="17">
    <source>
        <dbReference type="EMBL" id="HIV09076.1"/>
    </source>
</evidence>
<keyword evidence="10 16" id="KW-0418">Kinase</keyword>
<comment type="subcellular location">
    <subcellularLocation>
        <location evidence="3 16">Cytoplasm</location>
    </subcellularLocation>
</comment>
<dbReference type="NCBIfam" id="TIGR00671">
    <property type="entry name" value="baf"/>
    <property type="match status" value="1"/>
</dbReference>
<comment type="pathway">
    <text evidence="4 16">Cofactor biosynthesis; coenzyme A biosynthesis; CoA from (R)-pantothenate: step 1/5.</text>
</comment>
<feature type="binding site" evidence="16">
    <location>
        <position position="124"/>
    </location>
    <ligand>
        <name>K(+)</name>
        <dbReference type="ChEBI" id="CHEBI:29103"/>
    </ligand>
</feature>
<evidence type="ECO:0000256" key="12">
    <source>
        <dbReference type="ARBA" id="ARBA00022958"/>
    </source>
</evidence>
<feature type="binding site" evidence="16">
    <location>
        <begin position="102"/>
        <end position="105"/>
    </location>
    <ligand>
        <name>substrate</name>
    </ligand>
</feature>
<organism evidence="17 18">
    <name type="scientific">Candidatus Spyradenecus faecavium</name>
    <dbReference type="NCBI Taxonomy" id="2840947"/>
    <lineage>
        <taxon>Bacteria</taxon>
        <taxon>Pseudomonadati</taxon>
        <taxon>Lentisphaerota</taxon>
        <taxon>Lentisphaeria</taxon>
        <taxon>Lentisphaerales</taxon>
        <taxon>Lentisphaeraceae</taxon>
        <taxon>Lentisphaeraceae incertae sedis</taxon>
        <taxon>Candidatus Spyradenecus</taxon>
    </lineage>
</organism>
<keyword evidence="16" id="KW-0479">Metal-binding</keyword>
<dbReference type="Gene3D" id="3.30.420.40">
    <property type="match status" value="2"/>
</dbReference>
<comment type="cofactor">
    <cofactor evidence="2">
        <name>K(+)</name>
        <dbReference type="ChEBI" id="CHEBI:29103"/>
    </cofactor>
</comment>
<dbReference type="EMBL" id="DVOR01000096">
    <property type="protein sequence ID" value="HIV09076.1"/>
    <property type="molecule type" value="Genomic_DNA"/>
</dbReference>
<feature type="binding site" evidence="16">
    <location>
        <position position="127"/>
    </location>
    <ligand>
        <name>ATP</name>
        <dbReference type="ChEBI" id="CHEBI:30616"/>
    </ligand>
</feature>
<evidence type="ECO:0000256" key="14">
    <source>
        <dbReference type="ARBA" id="ARBA00038036"/>
    </source>
</evidence>
<evidence type="ECO:0000256" key="7">
    <source>
        <dbReference type="ARBA" id="ARBA00022490"/>
    </source>
</evidence>
<dbReference type="GO" id="GO:0005737">
    <property type="term" value="C:cytoplasm"/>
    <property type="evidence" value="ECO:0007669"/>
    <property type="project" value="UniProtKB-SubCell"/>
</dbReference>
<dbReference type="InterPro" id="IPR004619">
    <property type="entry name" value="Type_III_PanK"/>
</dbReference>
<gene>
    <name evidence="16" type="primary">coaX</name>
    <name evidence="17" type="ORF">IAC79_03040</name>
</gene>
<evidence type="ECO:0000256" key="15">
    <source>
        <dbReference type="ARBA" id="ARBA00040883"/>
    </source>
</evidence>
<dbReference type="CDD" id="cd24015">
    <property type="entry name" value="ASKHA_NBD_PanK-III"/>
    <property type="match status" value="1"/>
</dbReference>
<feature type="binding site" evidence="16">
    <location>
        <position position="95"/>
    </location>
    <ligand>
        <name>substrate</name>
    </ligand>
</feature>
<evidence type="ECO:0000313" key="18">
    <source>
        <dbReference type="Proteomes" id="UP000886845"/>
    </source>
</evidence>
<keyword evidence="11 16" id="KW-0067">ATP-binding</keyword>
<dbReference type="PANTHER" id="PTHR34265:SF1">
    <property type="entry name" value="TYPE III PANTOTHENATE KINASE"/>
    <property type="match status" value="1"/>
</dbReference>
<keyword evidence="8 16" id="KW-0808">Transferase</keyword>
<comment type="catalytic activity">
    <reaction evidence="1 16">
        <text>(R)-pantothenate + ATP = (R)-4'-phosphopantothenate + ADP + H(+)</text>
        <dbReference type="Rhea" id="RHEA:16373"/>
        <dbReference type="ChEBI" id="CHEBI:10986"/>
        <dbReference type="ChEBI" id="CHEBI:15378"/>
        <dbReference type="ChEBI" id="CHEBI:29032"/>
        <dbReference type="ChEBI" id="CHEBI:30616"/>
        <dbReference type="ChEBI" id="CHEBI:456216"/>
        <dbReference type="EC" id="2.7.1.33"/>
    </reaction>
</comment>
<evidence type="ECO:0000256" key="3">
    <source>
        <dbReference type="ARBA" id="ARBA00004496"/>
    </source>
</evidence>
<comment type="subunit">
    <text evidence="5 16">Homodimer.</text>
</comment>
<reference evidence="17" key="2">
    <citation type="journal article" date="2021" name="PeerJ">
        <title>Extensive microbial diversity within the chicken gut microbiome revealed by metagenomics and culture.</title>
        <authorList>
            <person name="Gilroy R."/>
            <person name="Ravi A."/>
            <person name="Getino M."/>
            <person name="Pursley I."/>
            <person name="Horton D.L."/>
            <person name="Alikhan N.F."/>
            <person name="Baker D."/>
            <person name="Gharbi K."/>
            <person name="Hall N."/>
            <person name="Watson M."/>
            <person name="Adriaenssens E.M."/>
            <person name="Foster-Nyarko E."/>
            <person name="Jarju S."/>
            <person name="Secka A."/>
            <person name="Antonio M."/>
            <person name="Oren A."/>
            <person name="Chaudhuri R.R."/>
            <person name="La Ragione R."/>
            <person name="Hildebrand F."/>
            <person name="Pallen M.J."/>
        </authorList>
    </citation>
    <scope>NUCLEOTIDE SEQUENCE</scope>
    <source>
        <strain evidence="17">35461</strain>
    </source>
</reference>
<dbReference type="PANTHER" id="PTHR34265">
    <property type="entry name" value="TYPE III PANTOTHENATE KINASE"/>
    <property type="match status" value="1"/>
</dbReference>
<dbReference type="GO" id="GO:0046872">
    <property type="term" value="F:metal ion binding"/>
    <property type="evidence" value="ECO:0007669"/>
    <property type="project" value="UniProtKB-KW"/>
</dbReference>
<dbReference type="Pfam" id="PF03309">
    <property type="entry name" value="Pan_kinase"/>
    <property type="match status" value="1"/>
</dbReference>
<dbReference type="GO" id="GO:0004594">
    <property type="term" value="F:pantothenate kinase activity"/>
    <property type="evidence" value="ECO:0007669"/>
    <property type="project" value="UniProtKB-UniRule"/>
</dbReference>
<reference evidence="17" key="1">
    <citation type="submission" date="2020-10" db="EMBL/GenBank/DDBJ databases">
        <authorList>
            <person name="Gilroy R."/>
        </authorList>
    </citation>
    <scope>NUCLEOTIDE SEQUENCE</scope>
    <source>
        <strain evidence="17">35461</strain>
    </source>
</reference>
<keyword evidence="12 16" id="KW-0630">Potassium</keyword>
<dbReference type="GO" id="GO:0005524">
    <property type="term" value="F:ATP binding"/>
    <property type="evidence" value="ECO:0007669"/>
    <property type="project" value="UniProtKB-UniRule"/>
</dbReference>
<proteinExistence type="inferred from homology"/>
<dbReference type="SUPFAM" id="SSF53067">
    <property type="entry name" value="Actin-like ATPase domain"/>
    <property type="match status" value="2"/>
</dbReference>
<feature type="binding site" evidence="16">
    <location>
        <position position="179"/>
    </location>
    <ligand>
        <name>substrate</name>
    </ligand>
</feature>
<comment type="similarity">
    <text evidence="14 16">Belongs to the type III pantothenate kinase family.</text>
</comment>
<dbReference type="InterPro" id="IPR043129">
    <property type="entry name" value="ATPase_NBD"/>
</dbReference>
<feature type="binding site" evidence="16">
    <location>
        <begin position="7"/>
        <end position="14"/>
    </location>
    <ligand>
        <name>ATP</name>
        <dbReference type="ChEBI" id="CHEBI:30616"/>
    </ligand>
</feature>
<evidence type="ECO:0000256" key="6">
    <source>
        <dbReference type="ARBA" id="ARBA00012102"/>
    </source>
</evidence>
<sequence length="251" mass="26193">MRLLCVDVGNTSTTLGLYEDGRVSRVSRVAGGVLANPEACADLARLVSLGGVEGVSIASVVPKANAKWRALIEEALGCRPRFVTHESPLGFALDYPHPERVGADRLADAAGGLARYGAPLIVVDFGTALNFEVLDARPAYVGGVITPGLPLMTSYLHEKTALLPEVALGGETPEIGKSTEEAIALGARVGYRGIVRELVEHLQRPFGGQARVVATGGYAGWVLDGAGLEYAIDPTLTLFGLGVIFENGGAD</sequence>
<dbReference type="AlphaFoldDB" id="A0A9D1NLY0"/>
<dbReference type="Proteomes" id="UP000886845">
    <property type="component" value="Unassembled WGS sequence"/>
</dbReference>
<protein>
    <recommendedName>
        <fullName evidence="15 16">Type III pantothenate kinase</fullName>
        <ecNumber evidence="6 16">2.7.1.33</ecNumber>
    </recommendedName>
    <alternativeName>
        <fullName evidence="16">PanK-III</fullName>
    </alternativeName>
    <alternativeName>
        <fullName evidence="16">Pantothenic acid kinase</fullName>
    </alternativeName>
</protein>
<evidence type="ECO:0000256" key="11">
    <source>
        <dbReference type="ARBA" id="ARBA00022840"/>
    </source>
</evidence>
<dbReference type="HAMAP" id="MF_01274">
    <property type="entry name" value="Pantothen_kinase_3"/>
    <property type="match status" value="1"/>
</dbReference>
<evidence type="ECO:0000256" key="4">
    <source>
        <dbReference type="ARBA" id="ARBA00005225"/>
    </source>
</evidence>
<dbReference type="EC" id="2.7.1.33" evidence="6 16"/>
<evidence type="ECO:0000256" key="2">
    <source>
        <dbReference type="ARBA" id="ARBA00001958"/>
    </source>
</evidence>
<comment type="caution">
    <text evidence="17">The sequence shown here is derived from an EMBL/GenBank/DDBJ whole genome shotgun (WGS) entry which is preliminary data.</text>
</comment>
<accession>A0A9D1NLY0</accession>
<evidence type="ECO:0000256" key="13">
    <source>
        <dbReference type="ARBA" id="ARBA00022993"/>
    </source>
</evidence>
<feature type="active site" description="Proton acceptor" evidence="16">
    <location>
        <position position="104"/>
    </location>
</feature>
<evidence type="ECO:0000256" key="10">
    <source>
        <dbReference type="ARBA" id="ARBA00022777"/>
    </source>
</evidence>
<keyword evidence="7 16" id="KW-0963">Cytoplasm</keyword>
<evidence type="ECO:0000256" key="1">
    <source>
        <dbReference type="ARBA" id="ARBA00001206"/>
    </source>
</evidence>
<keyword evidence="13 16" id="KW-0173">Coenzyme A biosynthesis</keyword>
<name>A0A9D1NLY0_9BACT</name>
<evidence type="ECO:0000256" key="16">
    <source>
        <dbReference type="HAMAP-Rule" id="MF_01274"/>
    </source>
</evidence>